<proteinExistence type="predicted"/>
<dbReference type="Proteomes" id="UP001172386">
    <property type="component" value="Unassembled WGS sequence"/>
</dbReference>
<name>A0ACC3AK34_9EURO</name>
<keyword evidence="2" id="KW-1185">Reference proteome</keyword>
<protein>
    <submittedName>
        <fullName evidence="1">Uncharacterized protein</fullName>
    </submittedName>
</protein>
<accession>A0ACC3AK34</accession>
<evidence type="ECO:0000313" key="2">
    <source>
        <dbReference type="Proteomes" id="UP001172386"/>
    </source>
</evidence>
<sequence length="1098" mass="119508">MRFSHILLCWGLAPSLCWSRTYSSNRVLEIRQDSSSSAFPTLTSGSQSLSISSTATSRPQDSSKSAIPPATSTSVPSDNKNSTSVATSSLPSSTFSDAIASTPLPTPTGHGNTTTNGTTSAVEKAQSLPLPPRITPALSVGGAILLITGTIYLLIGVKNRWVHVFLSTAYLTSLATLVLIIYVINPPVKDAIQGAYFVGIFMSGIIFGGGALIFQDITEGLGCLLGGFALSMWFLTLKPGGLITSTGGKAIFIAAFCVVCWSLSFSHYTRAYGLIGSTSFAGSTALVLGIDCFSKAGLKEFWVYIWDLNDNLFPLNTSTYPITRGIRVEIVVIILGTIVGVISQVRLWRLVQNRQKAREAIKVEDERRRDAVEEALGRHLERQNDKDRSEWEKRYGDRLNTKRNTVLWSDAHGEKRLSSASITEVGSSQNSESTDSLEMTHMALTGQKLSKNKRQSNITVQAIPEVEEEEHNEPKPKAIKRDSVLAEHSPRLDNLGFVSQPPTTGEFIKIPSADGDTEDAASPSLRPQMRKPSSKRIAARLHLEPDEDQQKRNSIQPLTDLKRRSIQSLRSKSPANGEKSPNDPEFSESREALVRPADSTVTHSRASSVAATLDEENEKLEMPILDSDDNVRRSSRPPQIVISSVHGLNFGDQLRASFPEPASPSGLSEGFEDDPEAIVRPLTAKAHGIPDFDYGLSSKRNSGSKSEGIMSSAEASQMSSAEGLTKGALDKVPSQMSNIVLSYRTNEWAKHIATAEAPIFEEPDPIVVEDKEPPTHLAIPGSPTPEEPKAQTQTVEKPLELPAAVVSVAPFEAGVKVNPELQPTEKALSRPTSITESTPPAENAPSRTTSQVSVSLPKRRSVTDPVQQAVTVPKSTRRISNPLQRQGTLQGTIIDENTATNFATGPSGPNRSTSSATNRNSQQYTPGVATPELVRSSSSGQHYPSAFKRQAAPTYSHQNYSTSDIRPSTAHTSTPYSSNSAAVKSETRLSNYNNTHQPLQRNNTDSSRREALMTDWRAQIANSSNNNNGIMPQVVADTRHVQMVYDSQAAKARKEQEKYMKAKKDAAWDQTMRTQGMIDAHREVLKKMQSQANKKLTQ</sequence>
<evidence type="ECO:0000313" key="1">
    <source>
        <dbReference type="EMBL" id="KAJ9664310.1"/>
    </source>
</evidence>
<comment type="caution">
    <text evidence="1">The sequence shown here is derived from an EMBL/GenBank/DDBJ whole genome shotgun (WGS) entry which is preliminary data.</text>
</comment>
<dbReference type="EMBL" id="JAPDRQ010000003">
    <property type="protein sequence ID" value="KAJ9664310.1"/>
    <property type="molecule type" value="Genomic_DNA"/>
</dbReference>
<reference evidence="1" key="1">
    <citation type="submission" date="2022-10" db="EMBL/GenBank/DDBJ databases">
        <title>Culturing micro-colonial fungi from biological soil crusts in the Mojave desert and describing Neophaeococcomyces mojavensis, and introducing the new genera and species Taxawa tesnikishii.</title>
        <authorList>
            <person name="Kurbessoian T."/>
            <person name="Stajich J.E."/>
        </authorList>
    </citation>
    <scope>NUCLEOTIDE SEQUENCE</scope>
    <source>
        <strain evidence="1">JES_112</strain>
    </source>
</reference>
<organism evidence="1 2">
    <name type="scientific">Neophaeococcomyces mojaviensis</name>
    <dbReference type="NCBI Taxonomy" id="3383035"/>
    <lineage>
        <taxon>Eukaryota</taxon>
        <taxon>Fungi</taxon>
        <taxon>Dikarya</taxon>
        <taxon>Ascomycota</taxon>
        <taxon>Pezizomycotina</taxon>
        <taxon>Eurotiomycetes</taxon>
        <taxon>Chaetothyriomycetidae</taxon>
        <taxon>Chaetothyriales</taxon>
        <taxon>Chaetothyriales incertae sedis</taxon>
        <taxon>Neophaeococcomyces</taxon>
    </lineage>
</organism>
<gene>
    <name evidence="1" type="ORF">H2198_000239</name>
</gene>